<dbReference type="SUPFAM" id="SSF159245">
    <property type="entry name" value="AttH-like"/>
    <property type="match status" value="1"/>
</dbReference>
<accession>A0ABW2U1Q8</accession>
<comment type="caution">
    <text evidence="2">The sequence shown here is derived from an EMBL/GenBank/DDBJ whole genome shotgun (WGS) entry which is preliminary data.</text>
</comment>
<organism evidence="2 3">
    <name type="scientific">Hymenobacter humi</name>
    <dbReference type="NCBI Taxonomy" id="1411620"/>
    <lineage>
        <taxon>Bacteria</taxon>
        <taxon>Pseudomonadati</taxon>
        <taxon>Bacteroidota</taxon>
        <taxon>Cytophagia</taxon>
        <taxon>Cytophagales</taxon>
        <taxon>Hymenobacteraceae</taxon>
        <taxon>Hymenobacter</taxon>
    </lineage>
</organism>
<dbReference type="InterPro" id="IPR023374">
    <property type="entry name" value="AttH-like_dom_sf"/>
</dbReference>
<evidence type="ECO:0000313" key="3">
    <source>
        <dbReference type="Proteomes" id="UP001596513"/>
    </source>
</evidence>
<dbReference type="Proteomes" id="UP001596513">
    <property type="component" value="Unassembled WGS sequence"/>
</dbReference>
<dbReference type="Gene3D" id="2.40.370.10">
    <property type="entry name" value="AttH-like domain"/>
    <property type="match status" value="1"/>
</dbReference>
<keyword evidence="3" id="KW-1185">Reference proteome</keyword>
<gene>
    <name evidence="2" type="ORF">ACFQT0_07400</name>
</gene>
<dbReference type="EMBL" id="JBHTEK010000001">
    <property type="protein sequence ID" value="MFC7667262.1"/>
    <property type="molecule type" value="Genomic_DNA"/>
</dbReference>
<evidence type="ECO:0000313" key="2">
    <source>
        <dbReference type="EMBL" id="MFC7667262.1"/>
    </source>
</evidence>
<reference evidence="3" key="1">
    <citation type="journal article" date="2019" name="Int. J. Syst. Evol. Microbiol.">
        <title>The Global Catalogue of Microorganisms (GCM) 10K type strain sequencing project: providing services to taxonomists for standard genome sequencing and annotation.</title>
        <authorList>
            <consortium name="The Broad Institute Genomics Platform"/>
            <consortium name="The Broad Institute Genome Sequencing Center for Infectious Disease"/>
            <person name="Wu L."/>
            <person name="Ma J."/>
        </authorList>
    </citation>
    <scope>NUCLEOTIDE SEQUENCE [LARGE SCALE GENOMIC DNA]</scope>
    <source>
        <strain evidence="3">JCM 19635</strain>
    </source>
</reference>
<dbReference type="Pfam" id="PF07143">
    <property type="entry name" value="CrtC"/>
    <property type="match status" value="1"/>
</dbReference>
<evidence type="ECO:0000259" key="1">
    <source>
        <dbReference type="Pfam" id="PF07143"/>
    </source>
</evidence>
<dbReference type="RefSeq" id="WP_380201654.1">
    <property type="nucleotide sequence ID" value="NZ_JBHTEK010000001.1"/>
</dbReference>
<protein>
    <submittedName>
        <fullName evidence="2">Lipocalin-like domain-containing protein</fullName>
    </submittedName>
</protein>
<dbReference type="InterPro" id="IPR010791">
    <property type="entry name" value="AttH_dom"/>
</dbReference>
<sequence length="65" mass="6802">MATHTGHAISLKTTPAKAALMHGGTGYEQYGPVAQAGYYSYPRLTTTGTIEVDGKIHQVAGEPVV</sequence>
<name>A0ABW2U1Q8_9BACT</name>
<proteinExistence type="predicted"/>
<feature type="domain" description="AttH" evidence="1">
    <location>
        <begin position="4"/>
        <end position="62"/>
    </location>
</feature>